<comment type="similarity">
    <text evidence="1">Belongs to the AB hydrolase superfamily.</text>
</comment>
<dbReference type="AlphaFoldDB" id="K0F2W3"/>
<reference evidence="3 4" key="1">
    <citation type="journal article" date="2012" name="J. Bacteriol.">
        <title>Complete genome sequence of Nocardia brasiliensis HUJEG-1.</title>
        <authorList>
            <person name="Vera-Cabrera L."/>
            <person name="Ortiz-Lopez R."/>
            <person name="Elizondo-Gonzalez R."/>
            <person name="Perez-Maya A.A."/>
            <person name="Ocampo-Candiani J."/>
        </authorList>
    </citation>
    <scope>NUCLEOTIDE SEQUENCE [LARGE SCALE GENOMIC DNA]</scope>
    <source>
        <strain evidence="4">ATCC 700358</strain>
    </source>
</reference>
<organism evidence="3 4">
    <name type="scientific">Nocardia brasiliensis (strain ATCC 700358 / HUJEG-1)</name>
    <dbReference type="NCBI Taxonomy" id="1133849"/>
    <lineage>
        <taxon>Bacteria</taxon>
        <taxon>Bacillati</taxon>
        <taxon>Actinomycetota</taxon>
        <taxon>Actinomycetes</taxon>
        <taxon>Mycobacteriales</taxon>
        <taxon>Nocardiaceae</taxon>
        <taxon>Nocardia</taxon>
    </lineage>
</organism>
<gene>
    <name evidence="3" type="ORF">O3I_020060</name>
</gene>
<protein>
    <recommendedName>
        <fullName evidence="5">AB hydrolase-1 domain-containing protein</fullName>
    </recommendedName>
</protein>
<dbReference type="KEGG" id="nbr:O3I_020060"/>
<keyword evidence="4" id="KW-1185">Reference proteome</keyword>
<dbReference type="Pfam" id="PF06500">
    <property type="entry name" value="FrsA-like"/>
    <property type="match status" value="1"/>
</dbReference>
<dbReference type="RefSeq" id="WP_014984826.1">
    <property type="nucleotide sequence ID" value="NC_018681.1"/>
</dbReference>
<accession>K0F2W3</accession>
<dbReference type="InterPro" id="IPR050261">
    <property type="entry name" value="FrsA_esterase"/>
</dbReference>
<keyword evidence="2" id="KW-0378">Hydrolase</keyword>
<evidence type="ECO:0000313" key="3">
    <source>
        <dbReference type="EMBL" id="AFU01971.1"/>
    </source>
</evidence>
<sequence>MNALRRAVITACALTRTTDLVAGYTGARWFVPEVLIPRFAALGGFDATVFTAQLAAVRAFDDVRWTAYWQRLADERLAAAYRGLTTVAAEQGERLPDPLMLFGHGAARSAEQLGRLVGPVAEFVGDRGPAPRRDVIDGALQAAAPLDAARIIALDSLLQAIAFQIVAAWPGATPARLRAYRRARSLSELLLTAVGPALGLDIAVIEISAGNESVRAVTIFPRGTRRCPVLLVTNGLDGTVGELALPLLKYRNTGLGLLIMEQPGSYAGARPGPVAAPEVYRAVLDYLSAHRRVAAGRIAMFGMSFGGYWAARTAAVDARVRCVVCSGAPAHRAFGPAGAFGVPEPVLRAMGVALGARTLRRIGAELATLSLRRWYADIGIPMLVIGGDCDKVVDSGDARELAAAVPNATLRLYPGDDHCAPAHFVEWLDMALHWLTAHLGVGQPAIGAEARSAPVC</sequence>
<dbReference type="GO" id="GO:0016787">
    <property type="term" value="F:hydrolase activity"/>
    <property type="evidence" value="ECO:0007669"/>
    <property type="project" value="UniProtKB-KW"/>
</dbReference>
<dbReference type="SUPFAM" id="SSF53474">
    <property type="entry name" value="alpha/beta-Hydrolases"/>
    <property type="match status" value="1"/>
</dbReference>
<dbReference type="eggNOG" id="COG1073">
    <property type="taxonomic scope" value="Bacteria"/>
</dbReference>
<dbReference type="PANTHER" id="PTHR22946:SF12">
    <property type="entry name" value="CONIDIAL PIGMENT BIOSYNTHESIS PROTEIN AYG1 (AFU_ORTHOLOGUE AFUA_2G17550)"/>
    <property type="match status" value="1"/>
</dbReference>
<evidence type="ECO:0000256" key="1">
    <source>
        <dbReference type="ARBA" id="ARBA00008645"/>
    </source>
</evidence>
<dbReference type="InterPro" id="IPR010520">
    <property type="entry name" value="FrsA-like"/>
</dbReference>
<dbReference type="EMBL" id="CP003876">
    <property type="protein sequence ID" value="AFU01971.1"/>
    <property type="molecule type" value="Genomic_DNA"/>
</dbReference>
<dbReference type="PANTHER" id="PTHR22946">
    <property type="entry name" value="DIENELACTONE HYDROLASE DOMAIN-CONTAINING PROTEIN-RELATED"/>
    <property type="match status" value="1"/>
</dbReference>
<dbReference type="Proteomes" id="UP000006304">
    <property type="component" value="Chromosome"/>
</dbReference>
<name>K0F2W3_NOCB7</name>
<evidence type="ECO:0000313" key="4">
    <source>
        <dbReference type="Proteomes" id="UP000006304"/>
    </source>
</evidence>
<dbReference type="STRING" id="1133849.O3I_020060"/>
<proteinExistence type="inferred from homology"/>
<evidence type="ECO:0008006" key="5">
    <source>
        <dbReference type="Google" id="ProtNLM"/>
    </source>
</evidence>
<evidence type="ECO:0000256" key="2">
    <source>
        <dbReference type="ARBA" id="ARBA00022801"/>
    </source>
</evidence>
<dbReference type="HOGENOM" id="CLU_054414_0_0_11"/>
<dbReference type="Gene3D" id="3.40.50.1820">
    <property type="entry name" value="alpha/beta hydrolase"/>
    <property type="match status" value="1"/>
</dbReference>
<dbReference type="InterPro" id="IPR029058">
    <property type="entry name" value="AB_hydrolase_fold"/>
</dbReference>